<accession>A0A934WAJ3</accession>
<comment type="caution">
    <text evidence="1">The sequence shown here is derived from an EMBL/GenBank/DDBJ whole genome shotgun (WGS) entry which is preliminary data.</text>
</comment>
<protein>
    <submittedName>
        <fullName evidence="1">Uncharacterized protein</fullName>
    </submittedName>
</protein>
<dbReference type="EMBL" id="JAEPBG010000041">
    <property type="protein sequence ID" value="MBK4739164.1"/>
    <property type="molecule type" value="Genomic_DNA"/>
</dbReference>
<proteinExistence type="predicted"/>
<evidence type="ECO:0000313" key="2">
    <source>
        <dbReference type="Proteomes" id="UP000622890"/>
    </source>
</evidence>
<sequence>MSFSNVDARRALGIYMETAAIHYNSLMELNFYRLLCQPIESLKDLLLRRSLLREQKLLLHRLRQQRIRADDLSRVHAERRFAVPRLRKDK</sequence>
<reference evidence="1" key="1">
    <citation type="submission" date="2021-01" db="EMBL/GenBank/DDBJ databases">
        <title>Genome sequence of strain Noviherbaspirillum sp. DKR-6.</title>
        <authorList>
            <person name="Chaudhary D.K."/>
        </authorList>
    </citation>
    <scope>NUCLEOTIDE SEQUENCE</scope>
    <source>
        <strain evidence="1">DKR-6</strain>
    </source>
</reference>
<dbReference type="AlphaFoldDB" id="A0A934WAJ3"/>
<dbReference type="RefSeq" id="WP_200598532.1">
    <property type="nucleotide sequence ID" value="NZ_JAEPBG010000041.1"/>
</dbReference>
<organism evidence="1 2">
    <name type="scientific">Noviherbaspirillum pedocola</name>
    <dbReference type="NCBI Taxonomy" id="2801341"/>
    <lineage>
        <taxon>Bacteria</taxon>
        <taxon>Pseudomonadati</taxon>
        <taxon>Pseudomonadota</taxon>
        <taxon>Betaproteobacteria</taxon>
        <taxon>Burkholderiales</taxon>
        <taxon>Oxalobacteraceae</taxon>
        <taxon>Noviherbaspirillum</taxon>
    </lineage>
</organism>
<keyword evidence="2" id="KW-1185">Reference proteome</keyword>
<gene>
    <name evidence="1" type="ORF">JJB74_31590</name>
</gene>
<evidence type="ECO:0000313" key="1">
    <source>
        <dbReference type="EMBL" id="MBK4739164.1"/>
    </source>
</evidence>
<name>A0A934WAJ3_9BURK</name>
<dbReference type="Proteomes" id="UP000622890">
    <property type="component" value="Unassembled WGS sequence"/>
</dbReference>